<dbReference type="Proteomes" id="UP000198752">
    <property type="component" value="Unassembled WGS sequence"/>
</dbReference>
<accession>A0A1I2S5M7</accession>
<dbReference type="AlphaFoldDB" id="A0A1I2S5M7"/>
<feature type="coiled-coil region" evidence="1">
    <location>
        <begin position="91"/>
        <end position="135"/>
    </location>
</feature>
<protein>
    <submittedName>
        <fullName evidence="2">Uncharacterized protein</fullName>
    </submittedName>
</protein>
<feature type="coiled-coil region" evidence="1">
    <location>
        <begin position="12"/>
        <end position="46"/>
    </location>
</feature>
<reference evidence="3" key="1">
    <citation type="submission" date="2016-10" db="EMBL/GenBank/DDBJ databases">
        <authorList>
            <person name="Varghese N."/>
            <person name="Submissions S."/>
        </authorList>
    </citation>
    <scope>NUCLEOTIDE SEQUENCE [LARGE SCALE GENOMIC DNA]</scope>
    <source>
        <strain evidence="3">ATCC 700379</strain>
    </source>
</reference>
<evidence type="ECO:0000256" key="1">
    <source>
        <dbReference type="SAM" id="Coils"/>
    </source>
</evidence>
<gene>
    <name evidence="2" type="ORF">SAMN02982927_01843</name>
</gene>
<name>A0A1I2S5M7_9BACL</name>
<proteinExistence type="predicted"/>
<evidence type="ECO:0000313" key="2">
    <source>
        <dbReference type="EMBL" id="SFG48122.1"/>
    </source>
</evidence>
<sequence>MLGRFDRELQEIKEQVKDKRKWEDQLGRLQDEAEQQEVKLTMLRSMRNKEQRDVDRMESFSVPAILYSIIGRKLEKIDKEKQEAITAELKYQEACRAAEDMKKELAELQNQLLSVQNADQEYTEWMQRKERLIHDAQSPLSEELYALMDEEADLRANLKEYSEAFTAGAQARNALERALKSLGSAEGWSNWDMFGGGFLSTAIKHEKMDDAHGDIHEAQQALRQFQNELSDITDAALTDLENDQLLNFADYFFDNIVTDWMVHSKIQNSESQTRKILQQTNELLGKLDEEITELKQQRDTVVQKRAALIESGQ</sequence>
<feature type="coiled-coil region" evidence="1">
    <location>
        <begin position="208"/>
        <end position="235"/>
    </location>
</feature>
<dbReference type="EMBL" id="FOOY01000011">
    <property type="protein sequence ID" value="SFG48122.1"/>
    <property type="molecule type" value="Genomic_DNA"/>
</dbReference>
<evidence type="ECO:0000313" key="3">
    <source>
        <dbReference type="Proteomes" id="UP000198752"/>
    </source>
</evidence>
<feature type="coiled-coil region" evidence="1">
    <location>
        <begin position="277"/>
        <end position="304"/>
    </location>
</feature>
<dbReference type="STRING" id="269670.SAMN02982927_01843"/>
<dbReference type="OrthoDB" id="3540923at2"/>
<keyword evidence="3" id="KW-1185">Reference proteome</keyword>
<organism evidence="2 3">
    <name type="scientific">Sporolactobacillus nakayamae</name>
    <dbReference type="NCBI Taxonomy" id="269670"/>
    <lineage>
        <taxon>Bacteria</taxon>
        <taxon>Bacillati</taxon>
        <taxon>Bacillota</taxon>
        <taxon>Bacilli</taxon>
        <taxon>Bacillales</taxon>
        <taxon>Sporolactobacillaceae</taxon>
        <taxon>Sporolactobacillus</taxon>
    </lineage>
</organism>
<dbReference type="RefSeq" id="WP_093672236.1">
    <property type="nucleotide sequence ID" value="NZ_FOOY01000011.1"/>
</dbReference>
<keyword evidence="1" id="KW-0175">Coiled coil</keyword>